<feature type="transmembrane region" description="Helical" evidence="1">
    <location>
        <begin position="28"/>
        <end position="44"/>
    </location>
</feature>
<organism evidence="2 3">
    <name type="scientific">Glaciecola siphonariae</name>
    <dbReference type="NCBI Taxonomy" id="521012"/>
    <lineage>
        <taxon>Bacteria</taxon>
        <taxon>Pseudomonadati</taxon>
        <taxon>Pseudomonadota</taxon>
        <taxon>Gammaproteobacteria</taxon>
        <taxon>Alteromonadales</taxon>
        <taxon>Alteromonadaceae</taxon>
        <taxon>Glaciecola</taxon>
    </lineage>
</organism>
<name>A0ABV9LYZ7_9ALTE</name>
<evidence type="ECO:0000313" key="2">
    <source>
        <dbReference type="EMBL" id="MFC4701752.1"/>
    </source>
</evidence>
<gene>
    <name evidence="2" type="ORF">ACFO4O_16490</name>
</gene>
<keyword evidence="1" id="KW-1133">Transmembrane helix</keyword>
<dbReference type="Proteomes" id="UP001595897">
    <property type="component" value="Unassembled WGS sequence"/>
</dbReference>
<dbReference type="InterPro" id="IPR019253">
    <property type="entry name" value="DUF2244_TM"/>
</dbReference>
<sequence length="163" mass="19060">MVVTETQSDRTVITLSPNRSATWQHTKIVIFVMVAVVMIIALAWTFMGAWVVLPFAGLEVGLFALLMYKVSQFTYSKQVININKDSVSIEWGRKVVEKRHEFSRDDLYVYYWEADEGWHLPRISLTQKKTRLEIGTFLNMEDRELLKSNLEQAGLIVCRNKWW</sequence>
<reference evidence="3" key="1">
    <citation type="journal article" date="2019" name="Int. J. Syst. Evol. Microbiol.">
        <title>The Global Catalogue of Microorganisms (GCM) 10K type strain sequencing project: providing services to taxonomists for standard genome sequencing and annotation.</title>
        <authorList>
            <consortium name="The Broad Institute Genomics Platform"/>
            <consortium name="The Broad Institute Genome Sequencing Center for Infectious Disease"/>
            <person name="Wu L."/>
            <person name="Ma J."/>
        </authorList>
    </citation>
    <scope>NUCLEOTIDE SEQUENCE [LARGE SCALE GENOMIC DNA]</scope>
    <source>
        <strain evidence="3">KACC 12507</strain>
    </source>
</reference>
<accession>A0ABV9LYZ7</accession>
<keyword evidence="1" id="KW-0812">Transmembrane</keyword>
<evidence type="ECO:0000313" key="3">
    <source>
        <dbReference type="Proteomes" id="UP001595897"/>
    </source>
</evidence>
<keyword evidence="3" id="KW-1185">Reference proteome</keyword>
<feature type="transmembrane region" description="Helical" evidence="1">
    <location>
        <begin position="50"/>
        <end position="68"/>
    </location>
</feature>
<proteinExistence type="predicted"/>
<dbReference type="Pfam" id="PF10003">
    <property type="entry name" value="DUF2244"/>
    <property type="match status" value="1"/>
</dbReference>
<keyword evidence="1" id="KW-0472">Membrane</keyword>
<evidence type="ECO:0000256" key="1">
    <source>
        <dbReference type="SAM" id="Phobius"/>
    </source>
</evidence>
<comment type="caution">
    <text evidence="2">The sequence shown here is derived from an EMBL/GenBank/DDBJ whole genome shotgun (WGS) entry which is preliminary data.</text>
</comment>
<protein>
    <submittedName>
        <fullName evidence="2">DUF2244 domain-containing protein</fullName>
    </submittedName>
</protein>
<dbReference type="RefSeq" id="WP_382410525.1">
    <property type="nucleotide sequence ID" value="NZ_JBHSGU010000025.1"/>
</dbReference>
<dbReference type="EMBL" id="JBHSGU010000025">
    <property type="protein sequence ID" value="MFC4701752.1"/>
    <property type="molecule type" value="Genomic_DNA"/>
</dbReference>